<keyword evidence="18" id="KW-1185">Reference proteome</keyword>
<feature type="transmembrane region" description="Helical" evidence="15">
    <location>
        <begin position="691"/>
        <end position="713"/>
    </location>
</feature>
<keyword evidence="9 15" id="KW-1133">Transmembrane helix</keyword>
<dbReference type="FunFam" id="2.160.20.10:FF:000013">
    <property type="entry name" value="Pectinesterase"/>
    <property type="match status" value="1"/>
</dbReference>
<gene>
    <name evidence="17" type="ORF">Dsin_022826</name>
</gene>
<evidence type="ECO:0000256" key="2">
    <source>
        <dbReference type="ARBA" id="ARBA00005184"/>
    </source>
</evidence>
<reference evidence="17" key="1">
    <citation type="journal article" date="2023" name="Plant J.">
        <title>Genome sequences and population genomics provide insights into the demographic history, inbreeding, and mutation load of two 'living fossil' tree species of Dipteronia.</title>
        <authorList>
            <person name="Feng Y."/>
            <person name="Comes H.P."/>
            <person name="Chen J."/>
            <person name="Zhu S."/>
            <person name="Lu R."/>
            <person name="Zhang X."/>
            <person name="Li P."/>
            <person name="Qiu J."/>
            <person name="Olsen K.M."/>
            <person name="Qiu Y."/>
        </authorList>
    </citation>
    <scope>NUCLEOTIDE SEQUENCE</scope>
    <source>
        <strain evidence="17">NBL</strain>
    </source>
</reference>
<dbReference type="Proteomes" id="UP001281410">
    <property type="component" value="Unassembled WGS sequence"/>
</dbReference>
<dbReference type="InterPro" id="IPR009716">
    <property type="entry name" value="Ferroportin-1"/>
</dbReference>
<comment type="caution">
    <text evidence="17">The sequence shown here is derived from an EMBL/GenBank/DDBJ whole genome shotgun (WGS) entry which is preliminary data.</text>
</comment>
<evidence type="ECO:0000256" key="7">
    <source>
        <dbReference type="ARBA" id="ARBA00022692"/>
    </source>
</evidence>
<evidence type="ECO:0000256" key="9">
    <source>
        <dbReference type="ARBA" id="ARBA00022989"/>
    </source>
</evidence>
<feature type="transmembrane region" description="Helical" evidence="15">
    <location>
        <begin position="539"/>
        <end position="561"/>
    </location>
</feature>
<dbReference type="EC" id="3.1.1.11" evidence="5"/>
<dbReference type="PANTHER" id="PTHR11660">
    <property type="entry name" value="SOLUTE CARRIER FAMILY 40 MEMBER"/>
    <property type="match status" value="1"/>
</dbReference>
<evidence type="ECO:0000256" key="6">
    <source>
        <dbReference type="ARBA" id="ARBA00022448"/>
    </source>
</evidence>
<dbReference type="InterPro" id="IPR000070">
    <property type="entry name" value="Pectinesterase_cat"/>
</dbReference>
<comment type="pathway">
    <text evidence="2">Glycan metabolism; pectin degradation; 2-dehydro-3-deoxy-D-gluconate from pectin: step 1/5.</text>
</comment>
<keyword evidence="10" id="KW-0063">Aspartyl esterase</keyword>
<feature type="transmembrane region" description="Helical" evidence="15">
    <location>
        <begin position="468"/>
        <end position="490"/>
    </location>
</feature>
<accession>A0AAE0A3L2</accession>
<comment type="subcellular location">
    <subcellularLocation>
        <location evidence="1">Membrane</location>
        <topology evidence="1">Multi-pass membrane protein</topology>
    </subcellularLocation>
</comment>
<comment type="similarity">
    <text evidence="3">Belongs to the ferroportin (FP) (TC 2.A.100) family. SLC40A subfamily.</text>
</comment>
<evidence type="ECO:0000256" key="8">
    <source>
        <dbReference type="ARBA" id="ARBA00022801"/>
    </source>
</evidence>
<keyword evidence="11 15" id="KW-0472">Membrane</keyword>
<proteinExistence type="inferred from homology"/>
<organism evidence="17 18">
    <name type="scientific">Dipteronia sinensis</name>
    <dbReference type="NCBI Taxonomy" id="43782"/>
    <lineage>
        <taxon>Eukaryota</taxon>
        <taxon>Viridiplantae</taxon>
        <taxon>Streptophyta</taxon>
        <taxon>Embryophyta</taxon>
        <taxon>Tracheophyta</taxon>
        <taxon>Spermatophyta</taxon>
        <taxon>Magnoliopsida</taxon>
        <taxon>eudicotyledons</taxon>
        <taxon>Gunneridae</taxon>
        <taxon>Pentapetalae</taxon>
        <taxon>rosids</taxon>
        <taxon>malvids</taxon>
        <taxon>Sapindales</taxon>
        <taxon>Sapindaceae</taxon>
        <taxon>Hippocastanoideae</taxon>
        <taxon>Acereae</taxon>
        <taxon>Dipteronia</taxon>
    </lineage>
</organism>
<sequence>MLVLSLYSGFGSCYNEDANTNAVKPQYNLRDEIAKTITVDQSGQGDFNSVQKAIDSIPPNNDQWIHIHVKAGVYNEKVVIPKEKPFILLDGEGSLTTVIQFNDFGNPITSSTFQLRAENFVAKGIMFKNTYNLVIPRGSDGNKIIQAPATLIAADMVKFYECGFISVQDTLADALGRHYFKSCYIEGAIDFIWGGGQSTYQDCTINATTGVLGGISGYITAQGRTSTDDNSGYVFDSCNVMGTGPVYLGRAYRRYSRVVFYKSYIYNSIVPEGWSSWSYAGHEDSITYTEVECTGPGSDMSKRVEWLKNLSPDELFLLIDVQTFLNQGGWMERQPEPPFSHVLDYYQFVRRCSIADTEVINHVGAEEEVQDQEDISAVEIKCPVPIVHLNSDILQTDSLTLLTEGTYIDSLLTTLPVLSEEEQNVLAATPAHPDGLYALYACCLAGNLVEQLWSFAWPSAIALLHPSLLPVAVMGFFTKLAIIIGGPVVGKLMDHSPRVPAYMCLNSVQAAAQLLSVAMIIRAYTVLPTSASSVLLRPWFIVLVLAGAIERLSGVALGVAMERDWVVLLAGINRPIALAQANAVLNRIDLLCEIAGTSLFGILLSKYDPVTCLKFAAGSIVWSLPVMIILSWLTNKVSTGVLDRAKCSQSCCKMSNEAPLSDDDSIVDVGFEAIKLGWKEYMQQPALPASLAYVLLCFNVVLGPGSLMTAFLTQRGLNPSIIGGFSGLCAFMGVAATFLSANLVRRFGILKAGAVGLTLQASLLTMAVAVYWSGFLSQKSPLFLFLCLIVSAIRLTFFF</sequence>
<evidence type="ECO:0000256" key="11">
    <source>
        <dbReference type="ARBA" id="ARBA00023136"/>
    </source>
</evidence>
<evidence type="ECO:0000256" key="4">
    <source>
        <dbReference type="ARBA" id="ARBA00008891"/>
    </source>
</evidence>
<comment type="catalytic activity">
    <reaction evidence="13">
        <text>[(1-&gt;4)-alpha-D-galacturonosyl methyl ester](n) + n H2O = [(1-&gt;4)-alpha-D-galacturonosyl](n) + n methanol + n H(+)</text>
        <dbReference type="Rhea" id="RHEA:22380"/>
        <dbReference type="Rhea" id="RHEA-COMP:14570"/>
        <dbReference type="Rhea" id="RHEA-COMP:14573"/>
        <dbReference type="ChEBI" id="CHEBI:15377"/>
        <dbReference type="ChEBI" id="CHEBI:15378"/>
        <dbReference type="ChEBI" id="CHEBI:17790"/>
        <dbReference type="ChEBI" id="CHEBI:140522"/>
        <dbReference type="ChEBI" id="CHEBI:140523"/>
        <dbReference type="EC" id="3.1.1.11"/>
    </reaction>
</comment>
<comment type="function">
    <text evidence="14">Acts in the modification of cell walls via demethylesterification of cell wall pectin.</text>
</comment>
<comment type="similarity">
    <text evidence="4">Belongs to the pectinesterase family.</text>
</comment>
<feature type="transmembrane region" description="Helical" evidence="15">
    <location>
        <begin position="719"/>
        <end position="741"/>
    </location>
</feature>
<evidence type="ECO:0000256" key="10">
    <source>
        <dbReference type="ARBA" id="ARBA00023085"/>
    </source>
</evidence>
<evidence type="ECO:0000256" key="1">
    <source>
        <dbReference type="ARBA" id="ARBA00004141"/>
    </source>
</evidence>
<dbReference type="InterPro" id="IPR011050">
    <property type="entry name" value="Pectin_lyase_fold/virulence"/>
</dbReference>
<evidence type="ECO:0000256" key="13">
    <source>
        <dbReference type="ARBA" id="ARBA00047928"/>
    </source>
</evidence>
<evidence type="ECO:0000256" key="15">
    <source>
        <dbReference type="SAM" id="Phobius"/>
    </source>
</evidence>
<evidence type="ECO:0000256" key="5">
    <source>
        <dbReference type="ARBA" id="ARBA00013229"/>
    </source>
</evidence>
<evidence type="ECO:0000256" key="14">
    <source>
        <dbReference type="ARBA" id="ARBA00057335"/>
    </source>
</evidence>
<feature type="transmembrane region" description="Helical" evidence="15">
    <location>
        <begin position="615"/>
        <end position="634"/>
    </location>
</feature>
<dbReference type="InterPro" id="IPR012334">
    <property type="entry name" value="Pectin_lyas_fold"/>
</dbReference>
<dbReference type="PROSITE" id="PS00800">
    <property type="entry name" value="PECTINESTERASE_1"/>
    <property type="match status" value="1"/>
</dbReference>
<dbReference type="Pfam" id="PF01095">
    <property type="entry name" value="Pectinesterase"/>
    <property type="match status" value="1"/>
</dbReference>
<dbReference type="SUPFAM" id="SSF103473">
    <property type="entry name" value="MFS general substrate transporter"/>
    <property type="match status" value="1"/>
</dbReference>
<dbReference type="InterPro" id="IPR018040">
    <property type="entry name" value="Pectinesterase_Tyr_AS"/>
</dbReference>
<feature type="domain" description="Pectinesterase catalytic" evidence="16">
    <location>
        <begin position="37"/>
        <end position="307"/>
    </location>
</feature>
<dbReference type="SUPFAM" id="SSF51126">
    <property type="entry name" value="Pectin lyase-like"/>
    <property type="match status" value="1"/>
</dbReference>
<name>A0AAE0A3L2_9ROSI</name>
<dbReference type="InterPro" id="IPR036259">
    <property type="entry name" value="MFS_trans_sf"/>
</dbReference>
<dbReference type="AlphaFoldDB" id="A0AAE0A3L2"/>
<dbReference type="GO" id="GO:0005381">
    <property type="term" value="F:iron ion transmembrane transporter activity"/>
    <property type="evidence" value="ECO:0007669"/>
    <property type="project" value="InterPro"/>
</dbReference>
<keyword evidence="6" id="KW-0813">Transport</keyword>
<feature type="transmembrane region" description="Helical" evidence="15">
    <location>
        <begin position="753"/>
        <end position="774"/>
    </location>
</feature>
<evidence type="ECO:0000256" key="3">
    <source>
        <dbReference type="ARBA" id="ARBA00006279"/>
    </source>
</evidence>
<evidence type="ECO:0000313" key="18">
    <source>
        <dbReference type="Proteomes" id="UP001281410"/>
    </source>
</evidence>
<evidence type="ECO:0000313" key="17">
    <source>
        <dbReference type="EMBL" id="KAK3199411.1"/>
    </source>
</evidence>
<dbReference type="Gene3D" id="2.160.20.10">
    <property type="entry name" value="Single-stranded right-handed beta-helix, Pectin lyase-like"/>
    <property type="match status" value="1"/>
</dbReference>
<dbReference type="GO" id="GO:0030599">
    <property type="term" value="F:pectinesterase activity"/>
    <property type="evidence" value="ECO:0007669"/>
    <property type="project" value="UniProtKB-EC"/>
</dbReference>
<protein>
    <recommendedName>
        <fullName evidence="5">pectinesterase</fullName>
        <ecNumber evidence="5">3.1.1.11</ecNumber>
    </recommendedName>
</protein>
<keyword evidence="12" id="KW-0325">Glycoprotein</keyword>
<keyword evidence="7 15" id="KW-0812">Transmembrane</keyword>
<dbReference type="GO" id="GO:0016020">
    <property type="term" value="C:membrane"/>
    <property type="evidence" value="ECO:0007669"/>
    <property type="project" value="UniProtKB-SubCell"/>
</dbReference>
<evidence type="ECO:0000256" key="12">
    <source>
        <dbReference type="ARBA" id="ARBA00023180"/>
    </source>
</evidence>
<dbReference type="Pfam" id="PF06963">
    <property type="entry name" value="FPN1"/>
    <property type="match status" value="1"/>
</dbReference>
<dbReference type="PANTHER" id="PTHR11660:SF53">
    <property type="entry name" value="SOLUTE CARRIER FAMILY 40 MEMBER 3, CHLOROPLASTIC"/>
    <property type="match status" value="1"/>
</dbReference>
<dbReference type="GO" id="GO:0042545">
    <property type="term" value="P:cell wall modification"/>
    <property type="evidence" value="ECO:0007669"/>
    <property type="project" value="InterPro"/>
</dbReference>
<evidence type="ECO:0000259" key="16">
    <source>
        <dbReference type="Pfam" id="PF01095"/>
    </source>
</evidence>
<keyword evidence="8" id="KW-0378">Hydrolase</keyword>
<feature type="transmembrane region" description="Helical" evidence="15">
    <location>
        <begin position="510"/>
        <end position="527"/>
    </location>
</feature>
<feature type="transmembrane region" description="Helical" evidence="15">
    <location>
        <begin position="780"/>
        <end position="797"/>
    </location>
</feature>
<dbReference type="EMBL" id="JANJYJ010000007">
    <property type="protein sequence ID" value="KAK3199411.1"/>
    <property type="molecule type" value="Genomic_DNA"/>
</dbReference>